<dbReference type="PANTHER" id="PTHR34353:SF2">
    <property type="entry name" value="CRISPR-ASSOCIATED ENDONUCLEASE CAS1 1"/>
    <property type="match status" value="1"/>
</dbReference>
<reference evidence="11 12" key="1">
    <citation type="submission" date="2018-12" db="EMBL/GenBank/DDBJ databases">
        <title>Alloscrdovia theropitheci sp. nov: a novel taxon from the feces of the bleeding-herat monkey (Theropithecus geleda).</title>
        <authorList>
            <person name="Modesto M."/>
        </authorList>
    </citation>
    <scope>NUCLEOTIDE SEQUENCE [LARGE SCALE GENOMIC DNA]</scope>
    <source>
        <strain evidence="11 12">GLDI4/2</strain>
    </source>
</reference>
<dbReference type="InterPro" id="IPR002729">
    <property type="entry name" value="CRISPR-assoc_Cas1"/>
</dbReference>
<dbReference type="InterPro" id="IPR042206">
    <property type="entry name" value="CRISPR-assoc_Cas1_C"/>
</dbReference>
<feature type="binding site" evidence="10">
    <location>
        <position position="147"/>
    </location>
    <ligand>
        <name>Mn(2+)</name>
        <dbReference type="ChEBI" id="CHEBI:29035"/>
    </ligand>
</feature>
<sequence length="288" mass="32973">MSWRNVVVTKHSKVSTKLNHLVIQTDEDSFQIPLSDIGNIIIDTTRAVITTHAVSECMEKKIKIIFCDSRGIPIGETVPYAVQTNRVPNIRRQLNWDKERRDILWQRIVQEKIAHQAQVLEEIECPDWKDVYSLANAVQVGDPDNREAVAAHMYFPRLFTYEFTRSDESHPINALLNYGYAILLSETCRQVSLAGYLTEIGVHHESDKNPYNLASDLMEPFRPYVDKAIGSMELKELNPQTKIELVSLLLGEIPELHGKLSRVIECFVQDCLRYLAGDEKVPQLGYYS</sequence>
<dbReference type="HAMAP" id="MF_01470">
    <property type="entry name" value="Cas1"/>
    <property type="match status" value="1"/>
</dbReference>
<dbReference type="GO" id="GO:0003677">
    <property type="term" value="F:DNA binding"/>
    <property type="evidence" value="ECO:0007669"/>
    <property type="project" value="UniProtKB-KW"/>
</dbReference>
<dbReference type="EMBL" id="RXLP01000017">
    <property type="protein sequence ID" value="TCD54451.1"/>
    <property type="molecule type" value="Genomic_DNA"/>
</dbReference>
<dbReference type="InterPro" id="IPR019855">
    <property type="entry name" value="CRISPR-assoc_Cas1_NMENI"/>
</dbReference>
<keyword evidence="6 10" id="KW-0051">Antiviral defense</keyword>
<dbReference type="Gene3D" id="1.20.120.920">
    <property type="entry name" value="CRISPR-associated endonuclease Cas1, C-terminal domain"/>
    <property type="match status" value="1"/>
</dbReference>
<feature type="binding site" evidence="10">
    <location>
        <position position="204"/>
    </location>
    <ligand>
        <name>Mn(2+)</name>
        <dbReference type="ChEBI" id="CHEBI:29035"/>
    </ligand>
</feature>
<dbReference type="GO" id="GO:0016787">
    <property type="term" value="F:hydrolase activity"/>
    <property type="evidence" value="ECO:0007669"/>
    <property type="project" value="UniProtKB-KW"/>
</dbReference>
<evidence type="ECO:0000256" key="8">
    <source>
        <dbReference type="ARBA" id="ARBA00023211"/>
    </source>
</evidence>
<accession>A0A4R0QY29</accession>
<dbReference type="Gene3D" id="3.100.10.20">
    <property type="entry name" value="CRISPR-associated endonuclease Cas1, N-terminal domain"/>
    <property type="match status" value="1"/>
</dbReference>
<dbReference type="Pfam" id="PF01867">
    <property type="entry name" value="Cas_Cas1"/>
    <property type="match status" value="1"/>
</dbReference>
<dbReference type="AlphaFoldDB" id="A0A4R0QY29"/>
<evidence type="ECO:0000256" key="9">
    <source>
        <dbReference type="ARBA" id="ARBA00038592"/>
    </source>
</evidence>
<evidence type="ECO:0000313" key="12">
    <source>
        <dbReference type="Proteomes" id="UP000291289"/>
    </source>
</evidence>
<protein>
    <recommendedName>
        <fullName evidence="10">CRISPR-associated endonuclease Cas1</fullName>
        <ecNumber evidence="10">3.1.-.-</ecNumber>
    </recommendedName>
</protein>
<evidence type="ECO:0000256" key="3">
    <source>
        <dbReference type="ARBA" id="ARBA00022759"/>
    </source>
</evidence>
<evidence type="ECO:0000256" key="1">
    <source>
        <dbReference type="ARBA" id="ARBA00022722"/>
    </source>
</evidence>
<dbReference type="EC" id="3.1.-.-" evidence="10"/>
<dbReference type="GO" id="GO:0004520">
    <property type="term" value="F:DNA endonuclease activity"/>
    <property type="evidence" value="ECO:0007669"/>
    <property type="project" value="InterPro"/>
</dbReference>
<dbReference type="GO" id="GO:0046872">
    <property type="term" value="F:metal ion binding"/>
    <property type="evidence" value="ECO:0007669"/>
    <property type="project" value="UniProtKB-UniRule"/>
</dbReference>
<comment type="similarity">
    <text evidence="10">Belongs to the CRISPR-associated endonuclease Cas1 family.</text>
</comment>
<evidence type="ECO:0000256" key="2">
    <source>
        <dbReference type="ARBA" id="ARBA00022723"/>
    </source>
</evidence>
<evidence type="ECO:0000256" key="5">
    <source>
        <dbReference type="ARBA" id="ARBA00022842"/>
    </source>
</evidence>
<keyword evidence="2 10" id="KW-0479">Metal-binding</keyword>
<evidence type="ECO:0000313" key="11">
    <source>
        <dbReference type="EMBL" id="TCD54451.1"/>
    </source>
</evidence>
<evidence type="ECO:0000256" key="7">
    <source>
        <dbReference type="ARBA" id="ARBA00023125"/>
    </source>
</evidence>
<comment type="function">
    <text evidence="10">CRISPR (clustered regularly interspaced short palindromic repeat), is an adaptive immune system that provides protection against mobile genetic elements (viruses, transposable elements and conjugative plasmids). CRISPR clusters contain spacers, sequences complementary to antecedent mobile elements, and target invading nucleic acids. CRISPR clusters are transcribed and processed into CRISPR RNA (crRNA). Acts as a dsDNA endonuclease. Involved in the integration of spacer DNA into the CRISPR cassette.</text>
</comment>
<keyword evidence="8 10" id="KW-0464">Manganese</keyword>
<dbReference type="RefSeq" id="WP_131283681.1">
    <property type="nucleotide sequence ID" value="NZ_RXLP01000017.1"/>
</dbReference>
<keyword evidence="5 10" id="KW-0460">Magnesium</keyword>
<dbReference type="GO" id="GO:0043571">
    <property type="term" value="P:maintenance of CRISPR repeat elements"/>
    <property type="evidence" value="ECO:0007669"/>
    <property type="project" value="UniProtKB-UniRule"/>
</dbReference>
<evidence type="ECO:0000256" key="10">
    <source>
        <dbReference type="HAMAP-Rule" id="MF_01470"/>
    </source>
</evidence>
<keyword evidence="7 10" id="KW-0238">DNA-binding</keyword>
<comment type="cofactor">
    <cofactor evidence="10">
        <name>Mg(2+)</name>
        <dbReference type="ChEBI" id="CHEBI:18420"/>
    </cofactor>
    <cofactor evidence="10">
        <name>Mn(2+)</name>
        <dbReference type="ChEBI" id="CHEBI:29035"/>
    </cofactor>
</comment>
<proteinExistence type="inferred from homology"/>
<feature type="binding site" evidence="10">
    <location>
        <position position="219"/>
    </location>
    <ligand>
        <name>Mn(2+)</name>
        <dbReference type="ChEBI" id="CHEBI:29035"/>
    </ligand>
</feature>
<gene>
    <name evidence="10 11" type="primary">cas1</name>
    <name evidence="11" type="ORF">EJ419_03530</name>
</gene>
<dbReference type="Proteomes" id="UP000291289">
    <property type="component" value="Unassembled WGS sequence"/>
</dbReference>
<dbReference type="InterPro" id="IPR042211">
    <property type="entry name" value="CRISPR-assoc_Cas1_N"/>
</dbReference>
<name>A0A4R0QY29_9BIFI</name>
<keyword evidence="3 10" id="KW-0255">Endonuclease</keyword>
<keyword evidence="12" id="KW-1185">Reference proteome</keyword>
<dbReference type="NCBIfam" id="TIGR00287">
    <property type="entry name" value="cas1"/>
    <property type="match status" value="1"/>
</dbReference>
<dbReference type="OrthoDB" id="1550386at2"/>
<organism evidence="11 12">
    <name type="scientific">Alloscardovia theropitheci</name>
    <dbReference type="NCBI Taxonomy" id="2496842"/>
    <lineage>
        <taxon>Bacteria</taxon>
        <taxon>Bacillati</taxon>
        <taxon>Actinomycetota</taxon>
        <taxon>Actinomycetes</taxon>
        <taxon>Bifidobacteriales</taxon>
        <taxon>Bifidobacteriaceae</taxon>
        <taxon>Alloscardovia</taxon>
    </lineage>
</organism>
<keyword evidence="1 10" id="KW-0540">Nuclease</keyword>
<dbReference type="GO" id="GO:0051607">
    <property type="term" value="P:defense response to virus"/>
    <property type="evidence" value="ECO:0007669"/>
    <property type="project" value="UniProtKB-UniRule"/>
</dbReference>
<comment type="subunit">
    <text evidence="9 10">Homodimer, forms a heterotetramer with a Cas2 homodimer.</text>
</comment>
<keyword evidence="4 10" id="KW-0378">Hydrolase</keyword>
<evidence type="ECO:0000256" key="4">
    <source>
        <dbReference type="ARBA" id="ARBA00022801"/>
    </source>
</evidence>
<comment type="caution">
    <text evidence="11">The sequence shown here is derived from an EMBL/GenBank/DDBJ whole genome shotgun (WGS) entry which is preliminary data.</text>
</comment>
<evidence type="ECO:0000256" key="6">
    <source>
        <dbReference type="ARBA" id="ARBA00023118"/>
    </source>
</evidence>
<dbReference type="InterPro" id="IPR050646">
    <property type="entry name" value="Cas1"/>
</dbReference>
<dbReference type="NCBIfam" id="TIGR03639">
    <property type="entry name" value="cas1_NMENI"/>
    <property type="match status" value="1"/>
</dbReference>
<dbReference type="PANTHER" id="PTHR34353">
    <property type="entry name" value="CRISPR-ASSOCIATED ENDONUCLEASE CAS1 1"/>
    <property type="match status" value="1"/>
</dbReference>